<comment type="subcellular location">
    <subcellularLocation>
        <location evidence="1">Cell membrane</location>
        <topology evidence="1">Peripheral membrane protein</topology>
        <orientation evidence="1">Cytoplasmic side</orientation>
    </subcellularLocation>
</comment>
<reference evidence="5 6" key="1">
    <citation type="journal article" date="2023" name="Plants (Basel)">
        <title>Bridging the Gap: Combining Genomics and Transcriptomics Approaches to Understand Stylosanthes scabra, an Orphan Legume from the Brazilian Caatinga.</title>
        <authorList>
            <person name="Ferreira-Neto J.R.C."/>
            <person name="da Silva M.D."/>
            <person name="Binneck E."/>
            <person name="de Melo N.F."/>
            <person name="da Silva R.H."/>
            <person name="de Melo A.L.T.M."/>
            <person name="Pandolfi V."/>
            <person name="Bustamante F.O."/>
            <person name="Brasileiro-Vidal A.C."/>
            <person name="Benko-Iseppon A.M."/>
        </authorList>
    </citation>
    <scope>NUCLEOTIDE SEQUENCE [LARGE SCALE GENOMIC DNA]</scope>
    <source>
        <tissue evidence="5">Leaves</tissue>
    </source>
</reference>
<evidence type="ECO:0008006" key="7">
    <source>
        <dbReference type="Google" id="ProtNLM"/>
    </source>
</evidence>
<evidence type="ECO:0000313" key="5">
    <source>
        <dbReference type="EMBL" id="MED6127774.1"/>
    </source>
</evidence>
<accession>A0ABU6RV67</accession>
<evidence type="ECO:0000256" key="2">
    <source>
        <dbReference type="PROSITE-ProRule" id="PRU00023"/>
    </source>
</evidence>
<gene>
    <name evidence="5" type="ORF">PIB30_091368</name>
</gene>
<comment type="caution">
    <text evidence="5">The sequence shown here is derived from an EMBL/GenBank/DDBJ whole genome shotgun (WGS) entry which is preliminary data.</text>
</comment>
<keyword evidence="4" id="KW-0812">Transmembrane</keyword>
<dbReference type="PANTHER" id="PTHR24128:SF87">
    <property type="entry name" value="ANKYRIN REPEAT FAMILY PROTEIN"/>
    <property type="match status" value="1"/>
</dbReference>
<feature type="compositionally biased region" description="Low complexity" evidence="3">
    <location>
        <begin position="325"/>
        <end position="338"/>
    </location>
</feature>
<dbReference type="Pfam" id="PF12796">
    <property type="entry name" value="Ank_2"/>
    <property type="match status" value="1"/>
</dbReference>
<keyword evidence="6" id="KW-1185">Reference proteome</keyword>
<evidence type="ECO:0000313" key="6">
    <source>
        <dbReference type="Proteomes" id="UP001341840"/>
    </source>
</evidence>
<feature type="region of interest" description="Disordered" evidence="3">
    <location>
        <begin position="318"/>
        <end position="338"/>
    </location>
</feature>
<dbReference type="Pfam" id="PF00023">
    <property type="entry name" value="Ank"/>
    <property type="match status" value="1"/>
</dbReference>
<feature type="repeat" description="ANK" evidence="2">
    <location>
        <begin position="73"/>
        <end position="100"/>
    </location>
</feature>
<organism evidence="5 6">
    <name type="scientific">Stylosanthes scabra</name>
    <dbReference type="NCBI Taxonomy" id="79078"/>
    <lineage>
        <taxon>Eukaryota</taxon>
        <taxon>Viridiplantae</taxon>
        <taxon>Streptophyta</taxon>
        <taxon>Embryophyta</taxon>
        <taxon>Tracheophyta</taxon>
        <taxon>Spermatophyta</taxon>
        <taxon>Magnoliopsida</taxon>
        <taxon>eudicotyledons</taxon>
        <taxon>Gunneridae</taxon>
        <taxon>Pentapetalae</taxon>
        <taxon>rosids</taxon>
        <taxon>fabids</taxon>
        <taxon>Fabales</taxon>
        <taxon>Fabaceae</taxon>
        <taxon>Papilionoideae</taxon>
        <taxon>50 kb inversion clade</taxon>
        <taxon>dalbergioids sensu lato</taxon>
        <taxon>Dalbergieae</taxon>
        <taxon>Pterocarpus clade</taxon>
        <taxon>Stylosanthes</taxon>
    </lineage>
</organism>
<keyword evidence="2" id="KW-0040">ANK repeat</keyword>
<dbReference type="PANTHER" id="PTHR24128">
    <property type="entry name" value="HOMEOBOX PROTEIN WARIAI"/>
    <property type="match status" value="1"/>
</dbReference>
<dbReference type="EMBL" id="JASCZI010032028">
    <property type="protein sequence ID" value="MED6127774.1"/>
    <property type="molecule type" value="Genomic_DNA"/>
</dbReference>
<dbReference type="InterPro" id="IPR002110">
    <property type="entry name" value="Ankyrin_rpt"/>
</dbReference>
<dbReference type="SUPFAM" id="SSF48403">
    <property type="entry name" value="Ankyrin repeat"/>
    <property type="match status" value="1"/>
</dbReference>
<feature type="transmembrane region" description="Helical" evidence="4">
    <location>
        <begin position="343"/>
        <end position="364"/>
    </location>
</feature>
<keyword evidence="4" id="KW-1133">Transmembrane helix</keyword>
<name>A0ABU6RV67_9FABA</name>
<keyword evidence="4" id="KW-0472">Membrane</keyword>
<evidence type="ECO:0000256" key="4">
    <source>
        <dbReference type="SAM" id="Phobius"/>
    </source>
</evidence>
<feature type="transmembrane region" description="Helical" evidence="4">
    <location>
        <begin position="385"/>
        <end position="404"/>
    </location>
</feature>
<dbReference type="InterPro" id="IPR036770">
    <property type="entry name" value="Ankyrin_rpt-contain_sf"/>
</dbReference>
<dbReference type="PROSITE" id="PS50088">
    <property type="entry name" value="ANK_REPEAT"/>
    <property type="match status" value="1"/>
</dbReference>
<dbReference type="PROSITE" id="PS50297">
    <property type="entry name" value="ANK_REP_REGION"/>
    <property type="match status" value="1"/>
</dbReference>
<protein>
    <recommendedName>
        <fullName evidence="7">PGG domain-containing protein</fullName>
    </recommendedName>
</protein>
<dbReference type="Gene3D" id="1.25.40.20">
    <property type="entry name" value="Ankyrin repeat-containing domain"/>
    <property type="match status" value="1"/>
</dbReference>
<proteinExistence type="predicted"/>
<sequence length="407" mass="45202">MANIISELYAAASLGNIDSLYNVIQQDPHILEEIVAIPFVNTPLHTSALAGHLEFCMEIMRLKPSFGSKLNQQGFSPIHVALQNNQHNVVRRLVKKNKDLVRVKGREGVTPLHFVCQCGDDEDNIRLLIDLLDACPDCIKDVNVRDESALHISLINGNLRAFRILIGWLRNNFRKDAELLECAVFKWKDSSGNTLLHIATLKDNKEAVDLLIMIKMVKINAKNLENQTALDIAEAHDLAIIKRTLLKARAKSGASVDDDTSNREDKLTSNLSLQQYFDIQFERITKQISEEQRNAYMVIGTLLVTAIYQTVLSPPGGLTQDQGGSHNATSTSSRNSTAQGKSVLPVTAFGVVTFLNFSIIGLGINGIMRMSPPLPRRGKLFLAKIPLWFFLASYVVSVLAIMPLQHL</sequence>
<evidence type="ECO:0000256" key="1">
    <source>
        <dbReference type="ARBA" id="ARBA00004413"/>
    </source>
</evidence>
<dbReference type="Proteomes" id="UP001341840">
    <property type="component" value="Unassembled WGS sequence"/>
</dbReference>
<evidence type="ECO:0000256" key="3">
    <source>
        <dbReference type="SAM" id="MobiDB-lite"/>
    </source>
</evidence>
<dbReference type="SMART" id="SM00248">
    <property type="entry name" value="ANK"/>
    <property type="match status" value="5"/>
</dbReference>